<organism evidence="5">
    <name type="scientific">Fusarium clavum</name>
    <dbReference type="NCBI Taxonomy" id="2594811"/>
    <lineage>
        <taxon>Eukaryota</taxon>
        <taxon>Fungi</taxon>
        <taxon>Dikarya</taxon>
        <taxon>Ascomycota</taxon>
        <taxon>Pezizomycotina</taxon>
        <taxon>Sordariomycetes</taxon>
        <taxon>Hypocreomycetidae</taxon>
        <taxon>Hypocreales</taxon>
        <taxon>Nectriaceae</taxon>
        <taxon>Fusarium</taxon>
        <taxon>Fusarium incarnatum-equiseti species complex</taxon>
    </lineage>
</organism>
<dbReference type="Gene3D" id="4.10.60.10">
    <property type="entry name" value="Zinc finger, CCHC-type"/>
    <property type="match status" value="1"/>
</dbReference>
<proteinExistence type="predicted"/>
<keyword evidence="1" id="KW-0862">Zinc</keyword>
<sequence>MARLLLAFSHYSALSFSSCLSSHASHRKIHATQPKFTTHQHNDILFTPGKETNKTKTKKTYSCLSTTRISAALSAMLGRMSRSMDSNARCHKCRSPGHLIADCPYKDESRRECRKRLREAASAQEVLPAPQVATELEMLNDEQRAVEERLIEIRRRRQQLLQQLQANTEPAVKEEEQDQD</sequence>
<evidence type="ECO:0000256" key="3">
    <source>
        <dbReference type="SAM" id="SignalP"/>
    </source>
</evidence>
<feature type="chain" id="PRO_5001859687" evidence="3">
    <location>
        <begin position="18"/>
        <end position="180"/>
    </location>
</feature>
<protein>
    <submittedName>
        <fullName evidence="5">WGS project CBMI000000000 data, contig CS3069_c004530</fullName>
    </submittedName>
</protein>
<keyword evidence="1" id="KW-0479">Metal-binding</keyword>
<dbReference type="PROSITE" id="PS50158">
    <property type="entry name" value="ZF_CCHC"/>
    <property type="match status" value="1"/>
</dbReference>
<dbReference type="SUPFAM" id="SSF57756">
    <property type="entry name" value="Retrovirus zinc finger-like domains"/>
    <property type="match status" value="1"/>
</dbReference>
<dbReference type="AlphaFoldDB" id="A0A090MKK4"/>
<name>A0A090MKK4_9HYPO</name>
<accession>A0A090MKK4</accession>
<evidence type="ECO:0000313" key="5">
    <source>
        <dbReference type="EMBL" id="CEG05577.1"/>
    </source>
</evidence>
<gene>
    <name evidence="5" type="ORF">BN850_0123710</name>
</gene>
<dbReference type="GO" id="GO:0003676">
    <property type="term" value="F:nucleic acid binding"/>
    <property type="evidence" value="ECO:0007669"/>
    <property type="project" value="InterPro"/>
</dbReference>
<comment type="caution">
    <text evidence="5">The sequence shown here is derived from an EMBL/GenBank/DDBJ whole genome shotgun (WGS) entry which is preliminary data.</text>
</comment>
<dbReference type="InterPro" id="IPR036875">
    <property type="entry name" value="Znf_CCHC_sf"/>
</dbReference>
<dbReference type="InterPro" id="IPR001878">
    <property type="entry name" value="Znf_CCHC"/>
</dbReference>
<feature type="domain" description="CCHC-type" evidence="4">
    <location>
        <begin position="89"/>
        <end position="104"/>
    </location>
</feature>
<feature type="signal peptide" evidence="3">
    <location>
        <begin position="1"/>
        <end position="17"/>
    </location>
</feature>
<reference evidence="5" key="1">
    <citation type="submission" date="2013-05" db="EMBL/GenBank/DDBJ databases">
        <title>Draft genome sequences of six wheat associated Fusarium spp. isolates.</title>
        <authorList>
            <person name="Moolhuijzen P.M."/>
            <person name="Manners J.M."/>
            <person name="Wilcox S."/>
            <person name="Bellgard M.I."/>
            <person name="Gardiner D.M."/>
        </authorList>
    </citation>
    <scope>NUCLEOTIDE SEQUENCE</scope>
    <source>
        <strain evidence="5">CS3069</strain>
    </source>
</reference>
<evidence type="ECO:0000256" key="2">
    <source>
        <dbReference type="SAM" id="Coils"/>
    </source>
</evidence>
<keyword evidence="3" id="KW-0732">Signal</keyword>
<dbReference type="GO" id="GO:0008270">
    <property type="term" value="F:zinc ion binding"/>
    <property type="evidence" value="ECO:0007669"/>
    <property type="project" value="UniProtKB-KW"/>
</dbReference>
<keyword evidence="1" id="KW-0863">Zinc-finger</keyword>
<evidence type="ECO:0000259" key="4">
    <source>
        <dbReference type="PROSITE" id="PS50158"/>
    </source>
</evidence>
<feature type="coiled-coil region" evidence="2">
    <location>
        <begin position="136"/>
        <end position="163"/>
    </location>
</feature>
<evidence type="ECO:0000256" key="1">
    <source>
        <dbReference type="PROSITE-ProRule" id="PRU00047"/>
    </source>
</evidence>
<dbReference type="EMBL" id="CBMI010004527">
    <property type="protein sequence ID" value="CEG05577.1"/>
    <property type="molecule type" value="Genomic_DNA"/>
</dbReference>
<keyword evidence="2" id="KW-0175">Coiled coil</keyword>
<dbReference type="PROSITE" id="PS51257">
    <property type="entry name" value="PROKAR_LIPOPROTEIN"/>
    <property type="match status" value="1"/>
</dbReference>